<dbReference type="KEGG" id="aon:DEH84_11150"/>
<feature type="region of interest" description="Disordered" evidence="1">
    <location>
        <begin position="58"/>
        <end position="87"/>
    </location>
</feature>
<dbReference type="InterPro" id="IPR009562">
    <property type="entry name" value="DUF1178"/>
</dbReference>
<dbReference type="EMBL" id="CP029210">
    <property type="protein sequence ID" value="AWI53920.1"/>
    <property type="molecule type" value="Genomic_DNA"/>
</dbReference>
<keyword evidence="3" id="KW-1185">Reference proteome</keyword>
<dbReference type="PIRSF" id="PIRSF032131">
    <property type="entry name" value="UCP032131"/>
    <property type="match status" value="1"/>
</dbReference>
<dbReference type="Proteomes" id="UP000244892">
    <property type="component" value="Chromosome"/>
</dbReference>
<feature type="region of interest" description="Disordered" evidence="1">
    <location>
        <begin position="125"/>
        <end position="145"/>
    </location>
</feature>
<dbReference type="OrthoDB" id="5295943at2"/>
<protein>
    <submittedName>
        <fullName evidence="2">DUF1178 domain-containing protein</fullName>
    </submittedName>
</protein>
<proteinExistence type="predicted"/>
<dbReference type="RefSeq" id="WP_109036917.1">
    <property type="nucleotide sequence ID" value="NZ_CP029210.1"/>
</dbReference>
<gene>
    <name evidence="2" type="ORF">DEH84_11150</name>
</gene>
<evidence type="ECO:0000313" key="2">
    <source>
        <dbReference type="EMBL" id="AWI53920.1"/>
    </source>
</evidence>
<reference evidence="2 3" key="1">
    <citation type="submission" date="2018-05" db="EMBL/GenBank/DDBJ databases">
        <title>complete genome sequence of Aquabacterium olei NBRC 110486.</title>
        <authorList>
            <person name="Tang B."/>
            <person name="Chang J."/>
            <person name="Zhang L."/>
            <person name="Yang H."/>
        </authorList>
    </citation>
    <scope>NUCLEOTIDE SEQUENCE [LARGE SCALE GENOMIC DNA]</scope>
    <source>
        <strain evidence="2 3">NBRC 110486</strain>
    </source>
</reference>
<accession>A0A2U8FSD6</accession>
<dbReference type="AlphaFoldDB" id="A0A2U8FSD6"/>
<evidence type="ECO:0000256" key="1">
    <source>
        <dbReference type="SAM" id="MobiDB-lite"/>
    </source>
</evidence>
<dbReference type="Pfam" id="PF06676">
    <property type="entry name" value="DUF1178"/>
    <property type="match status" value="1"/>
</dbReference>
<name>A0A2U8FSD6_9BURK</name>
<evidence type="ECO:0000313" key="3">
    <source>
        <dbReference type="Proteomes" id="UP000244892"/>
    </source>
</evidence>
<sequence length="169" mass="17931">MLVVDLHCALGHDFEGWFGSADDLADQQARGLVTCPICGGHEVVRRPSAPRLNVSGLKEEGQVTPVSAPAASASGGGGLSSEGARHAETAQDVARALRSMYADLVREVTARTEDVGERFAEEARRIHHGEAPERGIRGQASAEEREALADEGIEVMALPWPVVPKSSLQ</sequence>
<organism evidence="2 3">
    <name type="scientific">Aquabacterium olei</name>
    <dbReference type="NCBI Taxonomy" id="1296669"/>
    <lineage>
        <taxon>Bacteria</taxon>
        <taxon>Pseudomonadati</taxon>
        <taxon>Pseudomonadota</taxon>
        <taxon>Betaproteobacteria</taxon>
        <taxon>Burkholderiales</taxon>
        <taxon>Aquabacterium</taxon>
    </lineage>
</organism>